<accession>A0A139KWZ9</accession>
<reference evidence="3" key="2">
    <citation type="submission" date="2022-10" db="EMBL/GenBank/DDBJ databases">
        <title>Human gut microbiome strain richness.</title>
        <authorList>
            <person name="Chen-Liaw A."/>
        </authorList>
    </citation>
    <scope>NUCLEOTIDE SEQUENCE</scope>
    <source>
        <strain evidence="3">F7_m1001271B151109d0_201107</strain>
    </source>
</reference>
<evidence type="ECO:0000313" key="5">
    <source>
        <dbReference type="Proteomes" id="UP000460135"/>
    </source>
</evidence>
<proteinExistence type="predicted"/>
<protein>
    <submittedName>
        <fullName evidence="2">Uncharacterized protein</fullName>
    </submittedName>
</protein>
<dbReference type="EMBL" id="JAQNWR010000002">
    <property type="protein sequence ID" value="MDC2406882.1"/>
    <property type="molecule type" value="Genomic_DNA"/>
</dbReference>
<comment type="caution">
    <text evidence="2">The sequence shown here is derived from an EMBL/GenBank/DDBJ whole genome shotgun (WGS) entry which is preliminary data.</text>
</comment>
<sequence>MRKIRTCKGSRMNTGSSACSIDWKKVKGAILTEHGVKLPADITGEKLLELCHADRPGRIYPILPFLEYAKNGGEPQVNPVGYGASEYNGLSAQTDTFTLKKFDEVLNAQLLKCANKGWDVYFWNQDNMLIGYNDDTDILAGIPMSTVYPTVTQYPTSSAKSAMTVSFSHEDVEDSQLHFDYVQLDFNPKNFVKGLVDVVFQKLEAENTYKIVEVVGGYDRTEEFGSLIADGAAEVMNNVTSATYSDGIITIVPKAGAVPSLKAPSVLYEKGIRGIEQVS</sequence>
<dbReference type="STRING" id="28116.Bovatus_00421"/>
<evidence type="ECO:0000313" key="3">
    <source>
        <dbReference type="EMBL" id="MDC2406882.1"/>
    </source>
</evidence>
<gene>
    <name evidence="2" type="ORF">F3F25_10925</name>
    <name evidence="1" type="ORF">F3F51_11210</name>
    <name evidence="3" type="ORF">PO240_03235</name>
</gene>
<dbReference type="EMBL" id="VWLX01000007">
    <property type="protein sequence ID" value="KAA3805393.1"/>
    <property type="molecule type" value="Genomic_DNA"/>
</dbReference>
<organism evidence="2 4">
    <name type="scientific">Bacteroides ovatus</name>
    <dbReference type="NCBI Taxonomy" id="28116"/>
    <lineage>
        <taxon>Bacteria</taxon>
        <taxon>Pseudomonadati</taxon>
        <taxon>Bacteroidota</taxon>
        <taxon>Bacteroidia</taxon>
        <taxon>Bacteroidales</taxon>
        <taxon>Bacteroidaceae</taxon>
        <taxon>Bacteroides</taxon>
    </lineage>
</organism>
<evidence type="ECO:0000313" key="1">
    <source>
        <dbReference type="EMBL" id="KAA3805393.1"/>
    </source>
</evidence>
<dbReference type="KEGG" id="boa:Bovatus_00421"/>
<dbReference type="AlphaFoldDB" id="A0A139KWZ9"/>
<name>A0A139KWZ9_BACOV</name>
<dbReference type="Proteomes" id="UP000365824">
    <property type="component" value="Unassembled WGS sequence"/>
</dbReference>
<dbReference type="GeneID" id="82174312"/>
<dbReference type="EMBL" id="VWLB01000015">
    <property type="protein sequence ID" value="KAA3928892.1"/>
    <property type="molecule type" value="Genomic_DNA"/>
</dbReference>
<dbReference type="RefSeq" id="WP_004300278.1">
    <property type="nucleotide sequence ID" value="NZ_CP012938.1"/>
</dbReference>
<evidence type="ECO:0000313" key="2">
    <source>
        <dbReference type="EMBL" id="KAA3928892.1"/>
    </source>
</evidence>
<dbReference type="Proteomes" id="UP001214017">
    <property type="component" value="Unassembled WGS sequence"/>
</dbReference>
<dbReference type="Proteomes" id="UP000460135">
    <property type="component" value="Unassembled WGS sequence"/>
</dbReference>
<evidence type="ECO:0000313" key="4">
    <source>
        <dbReference type="Proteomes" id="UP000365824"/>
    </source>
</evidence>
<reference evidence="4 5" key="1">
    <citation type="journal article" date="2019" name="Nat. Med.">
        <title>A library of human gut bacterial isolates paired with longitudinal multiomics data enables mechanistic microbiome research.</title>
        <authorList>
            <person name="Poyet M."/>
            <person name="Groussin M."/>
            <person name="Gibbons S.M."/>
            <person name="Avila-Pacheco J."/>
            <person name="Jiang X."/>
            <person name="Kearney S.M."/>
            <person name="Perrotta A.R."/>
            <person name="Berdy B."/>
            <person name="Zhao S."/>
            <person name="Lieberman T.D."/>
            <person name="Swanson P.K."/>
            <person name="Smith M."/>
            <person name="Roesemann S."/>
            <person name="Alexander J.E."/>
            <person name="Rich S.A."/>
            <person name="Livny J."/>
            <person name="Vlamakis H."/>
            <person name="Clish C."/>
            <person name="Bullock K."/>
            <person name="Deik A."/>
            <person name="Scott J."/>
            <person name="Pierce K.A."/>
            <person name="Xavier R.J."/>
            <person name="Alm E.J."/>
        </authorList>
    </citation>
    <scope>NUCLEOTIDE SEQUENCE [LARGE SCALE GENOMIC DNA]</scope>
    <source>
        <strain evidence="2 4">BIOML-A160</strain>
        <strain evidence="1 5">BIOML-A183</strain>
    </source>
</reference>